<protein>
    <submittedName>
        <fullName evidence="1">Uncharacterized protein</fullName>
    </submittedName>
</protein>
<sequence length="44" mass="5212">MIFLNFSLLSTQHKDTKNLVINHSVLRHKDLTLLNFKIFDFLVP</sequence>
<evidence type="ECO:0000313" key="1">
    <source>
        <dbReference type="EMBL" id="TDX84674.1"/>
    </source>
</evidence>
<dbReference type="Proteomes" id="UP000295313">
    <property type="component" value="Unassembled WGS sequence"/>
</dbReference>
<reference evidence="1 2" key="1">
    <citation type="submission" date="2019-03" db="EMBL/GenBank/DDBJ databases">
        <title>Genomic Encyclopedia of Type Strains, Phase III (KMG-III): the genomes of soil and plant-associated and newly described type strains.</title>
        <authorList>
            <person name="Whitman W."/>
        </authorList>
    </citation>
    <scope>NUCLEOTIDE SEQUENCE [LARGE SCALE GENOMIC DNA]</scope>
    <source>
        <strain evidence="1 2">CGMCC 1.12802</strain>
    </source>
</reference>
<keyword evidence="2" id="KW-1185">Reference proteome</keyword>
<evidence type="ECO:0000313" key="2">
    <source>
        <dbReference type="Proteomes" id="UP000295313"/>
    </source>
</evidence>
<proteinExistence type="predicted"/>
<gene>
    <name evidence="1" type="ORF">B0I22_2306</name>
</gene>
<dbReference type="AlphaFoldDB" id="A0A4R8IGS1"/>
<dbReference type="EMBL" id="SOEO01000002">
    <property type="protein sequence ID" value="TDX84674.1"/>
    <property type="molecule type" value="Genomic_DNA"/>
</dbReference>
<organism evidence="1 2">
    <name type="scientific">Epilithonimonas xixisoli</name>
    <dbReference type="NCBI Taxonomy" id="1476462"/>
    <lineage>
        <taxon>Bacteria</taxon>
        <taxon>Pseudomonadati</taxon>
        <taxon>Bacteroidota</taxon>
        <taxon>Flavobacteriia</taxon>
        <taxon>Flavobacteriales</taxon>
        <taxon>Weeksellaceae</taxon>
        <taxon>Chryseobacterium group</taxon>
        <taxon>Epilithonimonas</taxon>
    </lineage>
</organism>
<name>A0A4R8IGS1_9FLAO</name>
<comment type="caution">
    <text evidence="1">The sequence shown here is derived from an EMBL/GenBank/DDBJ whole genome shotgun (WGS) entry which is preliminary data.</text>
</comment>
<accession>A0A4R8IGS1</accession>